<protein>
    <submittedName>
        <fullName evidence="1">Uncharacterized protein</fullName>
    </submittedName>
</protein>
<dbReference type="EMBL" id="NMQW01000039">
    <property type="protein sequence ID" value="OXM83686.1"/>
    <property type="molecule type" value="Genomic_DNA"/>
</dbReference>
<name>A0A229UJW6_9BACL</name>
<evidence type="ECO:0000313" key="2">
    <source>
        <dbReference type="Proteomes" id="UP000215509"/>
    </source>
</evidence>
<sequence>MHNIDGKFGLAKAVRYLFMIKQVTLSWVYVDTLQSEEYQTFVEFFGVTIGETTYFSKDKIDNFKLSHTQLNQVVNFIQENVTTNALAPIIQKCNMIGIKPIRFGNSKNRIFIHNNDVEKIVEYYKYVNNLPSKIYHKRAMIKHLRLSKSKIADVFKEYGITPYFTITVVGDHYHENDLNFLREEQSKIVKKLRDEYYILTRDIDALILKYKEYVNESVYFEMPAIGQTAGEDFKYTFTRKVILKKFIDELEEKRKDDKRKSITKGNTKNNINSNTTEVHVKSLKEERHIINSNINFPFRAYSELLILHNICFNDKIRFTSFHWRNFVRLKLNSSSGQETTQKKKIMLFVRITKLLSEVIKEQEIFLFSTKRIEFALFHKDIPIGWQLEYYSFLYALTKTCEKEGIKTLAFNIKEITNPKHKIGNKEKAVYNASEYLKLIEYVKSDIHKSKSIAEAMKQINGERSFTNYSNMWLYVTILLNNAWRHEDVLTLPTLPVSLYTNIDLDWLNDNDVTYDVANAIADHYRSLPYLHSKTGGRRFFIISDDLLVPFATSVIISSTIQRKLFPLSNTVINLSGLQSVYTYNHESFFAGYISEFEFKFRSLTMNRTLLSLMISVIEKLTNRNPVEVVKFLRNHSDVEVTNIYITIPQDKVNFISEQLFNIGNFGFVYDAIADILSQRKYENREDKTHHTVIIKQGLGSISAVEEISRFANFILEERDAVYDILNRMPTEDLRTKYTFLNLGILPSKSEDFQCLVGEDRCPFGKRNCESCPLSLPNLYTLSSINRRIQNKIQEFLQQFGSTQYKAEKIRLANQLFIERELLVSAIQKFGRERVDNFIDGGLNKINEMFSILPSIKEYITIPLES</sequence>
<comment type="caution">
    <text evidence="1">The sequence shown here is derived from an EMBL/GenBank/DDBJ whole genome shotgun (WGS) entry which is preliminary data.</text>
</comment>
<dbReference type="RefSeq" id="WP_094017444.1">
    <property type="nucleotide sequence ID" value="NZ_NMQW01000039.1"/>
</dbReference>
<organism evidence="1 2">
    <name type="scientific">Paenibacillus rigui</name>
    <dbReference type="NCBI Taxonomy" id="554312"/>
    <lineage>
        <taxon>Bacteria</taxon>
        <taxon>Bacillati</taxon>
        <taxon>Bacillota</taxon>
        <taxon>Bacilli</taxon>
        <taxon>Bacillales</taxon>
        <taxon>Paenibacillaceae</taxon>
        <taxon>Paenibacillus</taxon>
    </lineage>
</organism>
<keyword evidence="2" id="KW-1185">Reference proteome</keyword>
<reference evidence="1 2" key="1">
    <citation type="submission" date="2017-07" db="EMBL/GenBank/DDBJ databases">
        <title>Genome sequencing and assembly of Paenibacillus rigui.</title>
        <authorList>
            <person name="Mayilraj S."/>
        </authorList>
    </citation>
    <scope>NUCLEOTIDE SEQUENCE [LARGE SCALE GENOMIC DNA]</scope>
    <source>
        <strain evidence="1 2">JCM 16352</strain>
    </source>
</reference>
<dbReference type="OrthoDB" id="2633854at2"/>
<proteinExistence type="predicted"/>
<evidence type="ECO:0000313" key="1">
    <source>
        <dbReference type="EMBL" id="OXM83686.1"/>
    </source>
</evidence>
<gene>
    <name evidence="1" type="ORF">CF651_24110</name>
</gene>
<dbReference type="Proteomes" id="UP000215509">
    <property type="component" value="Unassembled WGS sequence"/>
</dbReference>
<dbReference type="AlphaFoldDB" id="A0A229UJW6"/>
<accession>A0A229UJW6</accession>